<protein>
    <submittedName>
        <fullName evidence="1">Uncharacterized protein</fullName>
    </submittedName>
</protein>
<name>A0A7C8ZX82_OPUST</name>
<dbReference type="GO" id="GO:0003713">
    <property type="term" value="F:transcription coactivator activity"/>
    <property type="evidence" value="ECO:0007669"/>
    <property type="project" value="InterPro"/>
</dbReference>
<dbReference type="PANTHER" id="PTHR33137:SF4">
    <property type="entry name" value="MEDIATOR OF RNA POLYMERASE II TRANSCRIPTION SUBUNIT 15A-RELATED"/>
    <property type="match status" value="1"/>
</dbReference>
<proteinExistence type="predicted"/>
<reference evidence="1" key="1">
    <citation type="journal article" date="2013" name="J. Plant Res.">
        <title>Effect of fungi and light on seed germination of three Opuntia species from semiarid lands of central Mexico.</title>
        <authorList>
            <person name="Delgado-Sanchez P."/>
            <person name="Jimenez-Bremont J.F."/>
            <person name="Guerrero-Gonzalez Mde L."/>
            <person name="Flores J."/>
        </authorList>
    </citation>
    <scope>NUCLEOTIDE SEQUENCE</scope>
    <source>
        <tissue evidence="1">Cladode</tissue>
    </source>
</reference>
<dbReference type="EMBL" id="GISG01181308">
    <property type="protein sequence ID" value="MBA4653919.1"/>
    <property type="molecule type" value="Transcribed_RNA"/>
</dbReference>
<dbReference type="AlphaFoldDB" id="A0A7C8ZX82"/>
<accession>A0A7C8ZX82</accession>
<sequence>MFACIDRKSEDIEPCEQSFCLKIYKLLNKVFEIKLLLVFPCSGEHEDLSAKAKSRFIAALRSLSQPMSLKEIARTWDDCTRAVISDYAQQNSGGTFSSKYGAWENCLSTV</sequence>
<reference evidence="1" key="2">
    <citation type="submission" date="2020-07" db="EMBL/GenBank/DDBJ databases">
        <authorList>
            <person name="Vera ALvarez R."/>
            <person name="Arias-Moreno D.M."/>
            <person name="Jimenez-Jacinto V."/>
            <person name="Jimenez-Bremont J.F."/>
            <person name="Swaminathan K."/>
            <person name="Moose S.P."/>
            <person name="Guerrero-Gonzalez M.L."/>
            <person name="Marino-Ramirez L."/>
            <person name="Landsman D."/>
            <person name="Rodriguez-Kessler M."/>
            <person name="Delgado-Sanchez P."/>
        </authorList>
    </citation>
    <scope>NUCLEOTIDE SEQUENCE</scope>
    <source>
        <tissue evidence="1">Cladode</tissue>
    </source>
</reference>
<dbReference type="InterPro" id="IPR044661">
    <property type="entry name" value="MED15a/b/c-like"/>
</dbReference>
<organism evidence="1">
    <name type="scientific">Opuntia streptacantha</name>
    <name type="common">Prickly pear cactus</name>
    <name type="synonym">Opuntia cardona</name>
    <dbReference type="NCBI Taxonomy" id="393608"/>
    <lineage>
        <taxon>Eukaryota</taxon>
        <taxon>Viridiplantae</taxon>
        <taxon>Streptophyta</taxon>
        <taxon>Embryophyta</taxon>
        <taxon>Tracheophyta</taxon>
        <taxon>Spermatophyta</taxon>
        <taxon>Magnoliopsida</taxon>
        <taxon>eudicotyledons</taxon>
        <taxon>Gunneridae</taxon>
        <taxon>Pentapetalae</taxon>
        <taxon>Caryophyllales</taxon>
        <taxon>Cactineae</taxon>
        <taxon>Cactaceae</taxon>
        <taxon>Opuntioideae</taxon>
        <taxon>Opuntia</taxon>
    </lineage>
</organism>
<dbReference type="PANTHER" id="PTHR33137">
    <property type="entry name" value="MEDIATOR OF RNA POLYMERASE II TRANSCRIPTION SUBUNIT 15A-RELATED"/>
    <property type="match status" value="1"/>
</dbReference>
<dbReference type="GO" id="GO:0031490">
    <property type="term" value="F:chromatin DNA binding"/>
    <property type="evidence" value="ECO:0007669"/>
    <property type="project" value="InterPro"/>
</dbReference>
<evidence type="ECO:0000313" key="1">
    <source>
        <dbReference type="EMBL" id="MBA4653919.1"/>
    </source>
</evidence>